<dbReference type="EMBL" id="FNBK01000001">
    <property type="protein sequence ID" value="SDE81864.1"/>
    <property type="molecule type" value="Genomic_DNA"/>
</dbReference>
<dbReference type="InterPro" id="IPR001789">
    <property type="entry name" value="Sig_transdc_resp-reg_receiver"/>
</dbReference>
<evidence type="ECO:0000256" key="1">
    <source>
        <dbReference type="ARBA" id="ARBA00022553"/>
    </source>
</evidence>
<dbReference type="Pfam" id="PF00072">
    <property type="entry name" value="Response_reg"/>
    <property type="match status" value="1"/>
</dbReference>
<keyword evidence="6" id="KW-1185">Reference proteome</keyword>
<dbReference type="SMART" id="SM00448">
    <property type="entry name" value="REC"/>
    <property type="match status" value="1"/>
</dbReference>
<dbReference type="InterPro" id="IPR013971">
    <property type="entry name" value="HalX_domain"/>
</dbReference>
<accession>A0A1G7G112</accession>
<dbReference type="Proteomes" id="UP000199076">
    <property type="component" value="Unassembled WGS sequence"/>
</dbReference>
<feature type="domain" description="Response regulatory" evidence="4">
    <location>
        <begin position="12"/>
        <end position="124"/>
    </location>
</feature>
<dbReference type="Gene3D" id="3.40.50.2300">
    <property type="match status" value="1"/>
</dbReference>
<dbReference type="AlphaFoldDB" id="A0A1G7G112"/>
<gene>
    <name evidence="5" type="ORF">SAMN05216218_101447</name>
</gene>
<reference evidence="6" key="1">
    <citation type="submission" date="2016-10" db="EMBL/GenBank/DDBJ databases">
        <authorList>
            <person name="Varghese N."/>
            <person name="Submissions S."/>
        </authorList>
    </citation>
    <scope>NUCLEOTIDE SEQUENCE [LARGE SCALE GENOMIC DNA]</scope>
    <source>
        <strain evidence="6">IBRC-M 10760</strain>
    </source>
</reference>
<dbReference type="PANTHER" id="PTHR44591:SF3">
    <property type="entry name" value="RESPONSE REGULATORY DOMAIN-CONTAINING PROTEIN"/>
    <property type="match status" value="1"/>
</dbReference>
<dbReference type="PANTHER" id="PTHR44591">
    <property type="entry name" value="STRESS RESPONSE REGULATOR PROTEIN 1"/>
    <property type="match status" value="1"/>
</dbReference>
<keyword evidence="1 2" id="KW-0597">Phosphoprotein</keyword>
<proteinExistence type="predicted"/>
<dbReference type="Pfam" id="PF08663">
    <property type="entry name" value="HalX"/>
    <property type="match status" value="1"/>
</dbReference>
<dbReference type="SUPFAM" id="SSF52172">
    <property type="entry name" value="CheY-like"/>
    <property type="match status" value="1"/>
</dbReference>
<evidence type="ECO:0000313" key="5">
    <source>
        <dbReference type="EMBL" id="SDE81864.1"/>
    </source>
</evidence>
<evidence type="ECO:0000259" key="4">
    <source>
        <dbReference type="PROSITE" id="PS50110"/>
    </source>
</evidence>
<keyword evidence="3" id="KW-0175">Coiled coil</keyword>
<evidence type="ECO:0000256" key="3">
    <source>
        <dbReference type="SAM" id="Coils"/>
    </source>
</evidence>
<evidence type="ECO:0000256" key="2">
    <source>
        <dbReference type="PROSITE-ProRule" id="PRU00169"/>
    </source>
</evidence>
<sequence>MIVVSSPTSEATVLVAEDEQHLADLYTDYLAEHYEVLTAYGGEDAIEVLHDDTVEVDVALLDRRMPDLSGDKVLADINENGSDCRVAMVTAVNPGFDIIDMGCDDYLVKPVSRDDLLDVVHRLLKLSEYSEKHQQLTSKKLKRNVLKVEKSAAELERSDQFERLTAEIDGLEAELDEIGEDLSIEDVQRHI</sequence>
<dbReference type="GO" id="GO:0000160">
    <property type="term" value="P:phosphorelay signal transduction system"/>
    <property type="evidence" value="ECO:0007669"/>
    <property type="project" value="InterPro"/>
</dbReference>
<protein>
    <submittedName>
        <fullName evidence="5">HalX domain-containing protein</fullName>
    </submittedName>
</protein>
<evidence type="ECO:0000313" key="6">
    <source>
        <dbReference type="Proteomes" id="UP000199076"/>
    </source>
</evidence>
<dbReference type="PROSITE" id="PS50110">
    <property type="entry name" value="RESPONSE_REGULATORY"/>
    <property type="match status" value="1"/>
</dbReference>
<dbReference type="STRING" id="660518.SAMN05216218_101447"/>
<name>A0A1G7G112_9EURY</name>
<feature type="coiled-coil region" evidence="3">
    <location>
        <begin position="138"/>
        <end position="181"/>
    </location>
</feature>
<organism evidence="5 6">
    <name type="scientific">Halorientalis regularis</name>
    <dbReference type="NCBI Taxonomy" id="660518"/>
    <lineage>
        <taxon>Archaea</taxon>
        <taxon>Methanobacteriati</taxon>
        <taxon>Methanobacteriota</taxon>
        <taxon>Stenosarchaea group</taxon>
        <taxon>Halobacteria</taxon>
        <taxon>Halobacteriales</taxon>
        <taxon>Haloarculaceae</taxon>
        <taxon>Halorientalis</taxon>
    </lineage>
</organism>
<dbReference type="InterPro" id="IPR011006">
    <property type="entry name" value="CheY-like_superfamily"/>
</dbReference>
<dbReference type="InterPro" id="IPR050595">
    <property type="entry name" value="Bact_response_regulator"/>
</dbReference>
<feature type="modified residue" description="4-aspartylphosphate" evidence="2">
    <location>
        <position position="62"/>
    </location>
</feature>